<dbReference type="GO" id="GO:0089718">
    <property type="term" value="P:amino acid import across plasma membrane"/>
    <property type="evidence" value="ECO:0007669"/>
    <property type="project" value="TreeGrafter"/>
</dbReference>
<dbReference type="OrthoDB" id="6581954at2759"/>
<dbReference type="InterPro" id="IPR000175">
    <property type="entry name" value="Na/ntran_symport"/>
</dbReference>
<dbReference type="AlphaFoldDB" id="A0A5B7E6Y8"/>
<evidence type="ECO:0000256" key="9">
    <source>
        <dbReference type="SAM" id="Phobius"/>
    </source>
</evidence>
<evidence type="ECO:0000256" key="6">
    <source>
        <dbReference type="ARBA" id="ARBA00022989"/>
    </source>
</evidence>
<evidence type="ECO:0000313" key="10">
    <source>
        <dbReference type="EMBL" id="MPC28524.1"/>
    </source>
</evidence>
<evidence type="ECO:0000313" key="11">
    <source>
        <dbReference type="Proteomes" id="UP000324222"/>
    </source>
</evidence>
<proteinExistence type="inferred from homology"/>
<feature type="transmembrane region" description="Helical" evidence="9">
    <location>
        <begin position="37"/>
        <end position="60"/>
    </location>
</feature>
<dbReference type="PANTHER" id="PTHR11616:SF236">
    <property type="entry name" value="TRANSPORTER"/>
    <property type="match status" value="1"/>
</dbReference>
<organism evidence="10 11">
    <name type="scientific">Portunus trituberculatus</name>
    <name type="common">Swimming crab</name>
    <name type="synonym">Neptunus trituberculatus</name>
    <dbReference type="NCBI Taxonomy" id="210409"/>
    <lineage>
        <taxon>Eukaryota</taxon>
        <taxon>Metazoa</taxon>
        <taxon>Ecdysozoa</taxon>
        <taxon>Arthropoda</taxon>
        <taxon>Crustacea</taxon>
        <taxon>Multicrustacea</taxon>
        <taxon>Malacostraca</taxon>
        <taxon>Eumalacostraca</taxon>
        <taxon>Eucarida</taxon>
        <taxon>Decapoda</taxon>
        <taxon>Pleocyemata</taxon>
        <taxon>Brachyura</taxon>
        <taxon>Eubrachyura</taxon>
        <taxon>Portunoidea</taxon>
        <taxon>Portunidae</taxon>
        <taxon>Portuninae</taxon>
        <taxon>Portunus</taxon>
    </lineage>
</organism>
<feature type="binding site" evidence="8">
    <location>
        <position position="53"/>
    </location>
    <ligand>
        <name>Na(+)</name>
        <dbReference type="ChEBI" id="CHEBI:29101"/>
        <label>1</label>
    </ligand>
</feature>
<comment type="similarity">
    <text evidence="2">Belongs to the sodium:neurotransmitter symporter (SNF) (TC 2.A.22) family.</text>
</comment>
<keyword evidence="8" id="KW-0479">Metal-binding</keyword>
<feature type="binding site" evidence="8">
    <location>
        <position position="49"/>
    </location>
    <ligand>
        <name>Na(+)</name>
        <dbReference type="ChEBI" id="CHEBI:29101"/>
        <label>2</label>
    </ligand>
</feature>
<dbReference type="GO" id="GO:0005886">
    <property type="term" value="C:plasma membrane"/>
    <property type="evidence" value="ECO:0007669"/>
    <property type="project" value="TreeGrafter"/>
</dbReference>
<reference evidence="10 11" key="1">
    <citation type="submission" date="2019-05" db="EMBL/GenBank/DDBJ databases">
        <title>Another draft genome of Portunus trituberculatus and its Hox gene families provides insights of decapod evolution.</title>
        <authorList>
            <person name="Jeong J.-H."/>
            <person name="Song I."/>
            <person name="Kim S."/>
            <person name="Choi T."/>
            <person name="Kim D."/>
            <person name="Ryu S."/>
            <person name="Kim W."/>
        </authorList>
    </citation>
    <scope>NUCLEOTIDE SEQUENCE [LARGE SCALE GENOMIC DNA]</scope>
    <source>
        <tissue evidence="10">Muscle</tissue>
    </source>
</reference>
<dbReference type="SUPFAM" id="SSF161070">
    <property type="entry name" value="SNF-like"/>
    <property type="match status" value="1"/>
</dbReference>
<keyword evidence="6 9" id="KW-1133">Transmembrane helix</keyword>
<protein>
    <submittedName>
        <fullName evidence="10">Sodium-and chloride-dependent glycine transporter 2</fullName>
    </submittedName>
</protein>
<comment type="caution">
    <text evidence="10">The sequence shown here is derived from an EMBL/GenBank/DDBJ whole genome shotgun (WGS) entry which is preliminary data.</text>
</comment>
<accession>A0A5B7E6Y8</accession>
<feature type="transmembrane region" description="Helical" evidence="9">
    <location>
        <begin position="149"/>
        <end position="173"/>
    </location>
</feature>
<dbReference type="EMBL" id="VSRR010001927">
    <property type="protein sequence ID" value="MPC28524.1"/>
    <property type="molecule type" value="Genomic_DNA"/>
</dbReference>
<dbReference type="GO" id="GO:0005283">
    <property type="term" value="F:amino acid:sodium symporter activity"/>
    <property type="evidence" value="ECO:0007669"/>
    <property type="project" value="TreeGrafter"/>
</dbReference>
<evidence type="ECO:0000256" key="2">
    <source>
        <dbReference type="ARBA" id="ARBA00006459"/>
    </source>
</evidence>
<keyword evidence="5" id="KW-0769">Symport</keyword>
<dbReference type="Pfam" id="PF00209">
    <property type="entry name" value="SNF"/>
    <property type="match status" value="1"/>
</dbReference>
<evidence type="ECO:0000256" key="7">
    <source>
        <dbReference type="ARBA" id="ARBA00023136"/>
    </source>
</evidence>
<feature type="binding site" evidence="8">
    <location>
        <position position="52"/>
    </location>
    <ligand>
        <name>Na(+)</name>
        <dbReference type="ChEBI" id="CHEBI:29101"/>
        <label>1</label>
    </ligand>
</feature>
<dbReference type="Proteomes" id="UP000324222">
    <property type="component" value="Unassembled WGS sequence"/>
</dbReference>
<evidence type="ECO:0000256" key="5">
    <source>
        <dbReference type="ARBA" id="ARBA00022847"/>
    </source>
</evidence>
<evidence type="ECO:0000256" key="3">
    <source>
        <dbReference type="ARBA" id="ARBA00022448"/>
    </source>
</evidence>
<evidence type="ECO:0000256" key="4">
    <source>
        <dbReference type="ARBA" id="ARBA00022692"/>
    </source>
</evidence>
<comment type="subcellular location">
    <subcellularLocation>
        <location evidence="1">Membrane</location>
        <topology evidence="1">Multi-pass membrane protein</topology>
    </subcellularLocation>
</comment>
<evidence type="ECO:0000256" key="1">
    <source>
        <dbReference type="ARBA" id="ARBA00004141"/>
    </source>
</evidence>
<sequence>MSNDLGIDIRNLAASGPGLAFIVYPEAISRTLPIPQLWSVLFFFMLFTLGLDSELGQYIFSLMDTFGGGIGVLLIATFELIALHWVYGVRRFSDDLKFMIGYSPSMFWKVCWVFIAPVSLIVLFVYSAFVWENPTYNGVEYPDWGIALGWFLAAISVGMIPLVFVLTFLKMLFTGKIRNLFKPASNWGPGCPEARKMLLASHANFDMNETKYGIDNPAMDSRYYAQ</sequence>
<evidence type="ECO:0000256" key="8">
    <source>
        <dbReference type="PIRSR" id="PIRSR600175-1"/>
    </source>
</evidence>
<dbReference type="GO" id="GO:0046872">
    <property type="term" value="F:metal ion binding"/>
    <property type="evidence" value="ECO:0007669"/>
    <property type="project" value="UniProtKB-KW"/>
</dbReference>
<keyword evidence="7 9" id="KW-0472">Membrane</keyword>
<dbReference type="InterPro" id="IPR037272">
    <property type="entry name" value="SNS_sf"/>
</dbReference>
<feature type="transmembrane region" description="Helical" evidence="9">
    <location>
        <begin position="107"/>
        <end position="129"/>
    </location>
</feature>
<keyword evidence="8" id="KW-0915">Sodium</keyword>
<dbReference type="PANTHER" id="PTHR11616">
    <property type="entry name" value="SODIUM/CHLORIDE DEPENDENT TRANSPORTER"/>
    <property type="match status" value="1"/>
</dbReference>
<keyword evidence="11" id="KW-1185">Reference proteome</keyword>
<feature type="transmembrane region" description="Helical" evidence="9">
    <location>
        <begin position="66"/>
        <end position="87"/>
    </location>
</feature>
<dbReference type="PROSITE" id="PS50267">
    <property type="entry name" value="NA_NEUROTRAN_SYMP_3"/>
    <property type="match status" value="1"/>
</dbReference>
<keyword evidence="4 9" id="KW-0812">Transmembrane</keyword>
<name>A0A5B7E6Y8_PORTR</name>
<gene>
    <name evidence="10" type="primary">SLC6A5_0</name>
    <name evidence="10" type="ORF">E2C01_021731</name>
</gene>
<keyword evidence="3" id="KW-0813">Transport</keyword>